<reference evidence="1" key="2">
    <citation type="journal article" date="2023" name="Int. J. Mol. Sci.">
        <title>De Novo Assembly and Annotation of 11 Diverse Shrub Willow (Salix) Genomes Reveals Novel Gene Organization in Sex-Linked Regions.</title>
        <authorList>
            <person name="Hyden B."/>
            <person name="Feng K."/>
            <person name="Yates T.B."/>
            <person name="Jawdy S."/>
            <person name="Cereghino C."/>
            <person name="Smart L.B."/>
            <person name="Muchero W."/>
        </authorList>
    </citation>
    <scope>NUCLEOTIDE SEQUENCE</scope>
    <source>
        <tissue evidence="1">Shoot tip</tissue>
    </source>
</reference>
<comment type="caution">
    <text evidence="1">The sequence shown here is derived from an EMBL/GenBank/DDBJ whole genome shotgun (WGS) entry which is preliminary data.</text>
</comment>
<protein>
    <submittedName>
        <fullName evidence="1">Uncharacterized protein</fullName>
    </submittedName>
</protein>
<accession>A0ABQ9A0F4</accession>
<dbReference type="EMBL" id="JAPFFI010000023">
    <property type="protein sequence ID" value="KAJ6321284.1"/>
    <property type="molecule type" value="Genomic_DNA"/>
</dbReference>
<evidence type="ECO:0000313" key="1">
    <source>
        <dbReference type="EMBL" id="KAJ6321284.1"/>
    </source>
</evidence>
<sequence length="58" mass="6728">MYALLLVAFVGHIDKHWGMENTWIAASPELVFCAWGFMGIFQGVERIWSRCPPSLEWE</sequence>
<name>A0ABQ9A0F4_9ROSI</name>
<reference evidence="1" key="1">
    <citation type="submission" date="2022-10" db="EMBL/GenBank/DDBJ databases">
        <authorList>
            <person name="Hyden B.L."/>
            <person name="Feng K."/>
            <person name="Yates T."/>
            <person name="Jawdy S."/>
            <person name="Smart L.B."/>
            <person name="Muchero W."/>
        </authorList>
    </citation>
    <scope>NUCLEOTIDE SEQUENCE</scope>
    <source>
        <tissue evidence="1">Shoot tip</tissue>
    </source>
</reference>
<keyword evidence="2" id="KW-1185">Reference proteome</keyword>
<proteinExistence type="predicted"/>
<dbReference type="Proteomes" id="UP001141253">
    <property type="component" value="Chromosome 8"/>
</dbReference>
<evidence type="ECO:0000313" key="2">
    <source>
        <dbReference type="Proteomes" id="UP001141253"/>
    </source>
</evidence>
<organism evidence="1 2">
    <name type="scientific">Salix suchowensis</name>
    <dbReference type="NCBI Taxonomy" id="1278906"/>
    <lineage>
        <taxon>Eukaryota</taxon>
        <taxon>Viridiplantae</taxon>
        <taxon>Streptophyta</taxon>
        <taxon>Embryophyta</taxon>
        <taxon>Tracheophyta</taxon>
        <taxon>Spermatophyta</taxon>
        <taxon>Magnoliopsida</taxon>
        <taxon>eudicotyledons</taxon>
        <taxon>Gunneridae</taxon>
        <taxon>Pentapetalae</taxon>
        <taxon>rosids</taxon>
        <taxon>fabids</taxon>
        <taxon>Malpighiales</taxon>
        <taxon>Salicaceae</taxon>
        <taxon>Saliceae</taxon>
        <taxon>Salix</taxon>
    </lineage>
</organism>
<gene>
    <name evidence="1" type="ORF">OIU77_011387</name>
</gene>